<dbReference type="InterPro" id="IPR042089">
    <property type="entry name" value="Peptidase_M13_dom_2"/>
</dbReference>
<name>F6PUF3_CIOIN</name>
<dbReference type="GO" id="GO:0004222">
    <property type="term" value="F:metalloendopeptidase activity"/>
    <property type="evidence" value="ECO:0000318"/>
    <property type="project" value="GO_Central"/>
</dbReference>
<keyword evidence="4" id="KW-0378">Hydrolase</keyword>
<dbReference type="AlphaFoldDB" id="F6PUF3"/>
<dbReference type="PANTHER" id="PTHR11733:SF133">
    <property type="entry name" value="PHOSPHATE-REGULATING NEUTRAL ENDOPEPTIDASE PHEX"/>
    <property type="match status" value="1"/>
</dbReference>
<proteinExistence type="predicted"/>
<dbReference type="GO" id="GO:0046872">
    <property type="term" value="F:metal ion binding"/>
    <property type="evidence" value="ECO:0007669"/>
    <property type="project" value="UniProtKB-KW"/>
</dbReference>
<accession>F6PUF3</accession>
<dbReference type="InterPro" id="IPR000718">
    <property type="entry name" value="Peptidase_M13"/>
</dbReference>
<reference evidence="11" key="1">
    <citation type="journal article" date="2002" name="Science">
        <title>The draft genome of Ciona intestinalis: insights into chordate and vertebrate origins.</title>
        <authorList>
            <person name="Dehal P."/>
            <person name="Satou Y."/>
            <person name="Campbell R.K."/>
            <person name="Chapman J."/>
            <person name="Degnan B."/>
            <person name="De Tomaso A."/>
            <person name="Davidson B."/>
            <person name="Di Gregorio A."/>
            <person name="Gelpke M."/>
            <person name="Goodstein D.M."/>
            <person name="Harafuji N."/>
            <person name="Hastings K.E."/>
            <person name="Ho I."/>
            <person name="Hotta K."/>
            <person name="Huang W."/>
            <person name="Kawashima T."/>
            <person name="Lemaire P."/>
            <person name="Martinez D."/>
            <person name="Meinertzhagen I.A."/>
            <person name="Necula S."/>
            <person name="Nonaka M."/>
            <person name="Putnam N."/>
            <person name="Rash S."/>
            <person name="Saiga H."/>
            <person name="Satake M."/>
            <person name="Terry A."/>
            <person name="Yamada L."/>
            <person name="Wang H.G."/>
            <person name="Awazu S."/>
            <person name="Azumi K."/>
            <person name="Boore J."/>
            <person name="Branno M."/>
            <person name="Chin-Bow S."/>
            <person name="DeSantis R."/>
            <person name="Doyle S."/>
            <person name="Francino P."/>
            <person name="Keys D.N."/>
            <person name="Haga S."/>
            <person name="Hayashi H."/>
            <person name="Hino K."/>
            <person name="Imai K.S."/>
            <person name="Inaba K."/>
            <person name="Kano S."/>
            <person name="Kobayashi K."/>
            <person name="Kobayashi M."/>
            <person name="Lee B.I."/>
            <person name="Makabe K.W."/>
            <person name="Manohar C."/>
            <person name="Matassi G."/>
            <person name="Medina M."/>
            <person name="Mochizuki Y."/>
            <person name="Mount S."/>
            <person name="Morishita T."/>
            <person name="Miura S."/>
            <person name="Nakayama A."/>
            <person name="Nishizaka S."/>
            <person name="Nomoto H."/>
            <person name="Ohta F."/>
            <person name="Oishi K."/>
            <person name="Rigoutsos I."/>
            <person name="Sano M."/>
            <person name="Sasaki A."/>
            <person name="Sasakura Y."/>
            <person name="Shoguchi E."/>
            <person name="Shin-i T."/>
            <person name="Spagnuolo A."/>
            <person name="Stainier D."/>
            <person name="Suzuki M.M."/>
            <person name="Tassy O."/>
            <person name="Takatori N."/>
            <person name="Tokuoka M."/>
            <person name="Yagi K."/>
            <person name="Yoshizaki F."/>
            <person name="Wada S."/>
            <person name="Zhang C."/>
            <person name="Hyatt P.D."/>
            <person name="Larimer F."/>
            <person name="Detter C."/>
            <person name="Doggett N."/>
            <person name="Glavina T."/>
            <person name="Hawkins T."/>
            <person name="Richardson P."/>
            <person name="Lucas S."/>
            <person name="Kohara Y."/>
            <person name="Levine M."/>
            <person name="Satoh N."/>
            <person name="Rokhsar D.S."/>
        </authorList>
    </citation>
    <scope>NUCLEOTIDE SEQUENCE [LARGE SCALE GENOMIC DNA]</scope>
</reference>
<sequence length="755" mass="87101">MTRQYENTENGLDQETAEDSASDLKFSEEVLVNLRQLLQDQASLNLALGKLIYLGLTIKLGTYGCVWALGISVSTFNETICTTPECFSTASYYMNNMNFRVKPCDNFFEHACGRWIHETKIPKSKGKYLIYTVLRDRDNFVLDLLLKPIKPSEGTGAAKAKIIYRSCMNTALINKLGDRPLLNLLHGELAWPIISSNWDESKFELVKTLSTLRGKFHNNVLFKVKVGRETKTHALQVTHISTGKMAIPFKRYTNPHLAYKLDAYYKLFYETAINLGADVRTAVQDVENVRKFELKLLNLKEHSSEEYGYTSTLAEMNQRIPGINWVELFTEMIWTYPVTPQTKIWVYNENYLKKLISLIQKTDKRVVQNYMVWRLVKHRVRNLSNRFENLYREYVREVYHRSSLPTRKYKCSHFLMFSLKRPTGYLFIKKYFSKAKKDAAKVLFEHVKKGFVQLLNTEVNWMDNKTREYAKKKALAVKFHIGYNEQMYNNVTKIDASLQELHPKVSDYFGNVIKVLTEIAQNKFKLLGKPVKANTDPFTARPTMVNARYDPTYNTVSLPGGELQYPFYWGNKYLRAYQYGAIGSILGHELTHGFDDNGRMYDIQGRMRNWWSPASLAEFKKREKCMEKQYSSIYWPLAGKHLDGVKLLGENIADNGGVREAYAGYQIWLKDNGLKGEALEPSTGLTNNQMFFIGYANVRCGKFTRAGAITQLATDNHGPGKYRITTALQNFDKFSEAFSCPSGSFMNPRHKCVIW</sequence>
<evidence type="ECO:0000259" key="9">
    <source>
        <dbReference type="Pfam" id="PF05649"/>
    </source>
</evidence>
<dbReference type="GO" id="GO:0016485">
    <property type="term" value="P:protein processing"/>
    <property type="evidence" value="ECO:0000318"/>
    <property type="project" value="GO_Central"/>
</dbReference>
<evidence type="ECO:0000256" key="5">
    <source>
        <dbReference type="ARBA" id="ARBA00022833"/>
    </source>
</evidence>
<dbReference type="InParanoid" id="F6PUF3"/>
<dbReference type="InterPro" id="IPR024079">
    <property type="entry name" value="MetalloPept_cat_dom_sf"/>
</dbReference>
<feature type="compositionally biased region" description="Polar residues" evidence="7">
    <location>
        <begin position="1"/>
        <end position="13"/>
    </location>
</feature>
<evidence type="ECO:0000256" key="6">
    <source>
        <dbReference type="ARBA" id="ARBA00023049"/>
    </source>
</evidence>
<keyword evidence="11" id="KW-1185">Reference proteome</keyword>
<reference evidence="10" key="4">
    <citation type="submission" date="2025-09" db="UniProtKB">
        <authorList>
            <consortium name="Ensembl"/>
        </authorList>
    </citation>
    <scope>IDENTIFICATION</scope>
</reference>
<keyword evidence="3" id="KW-0479">Metal-binding</keyword>
<dbReference type="CDD" id="cd08662">
    <property type="entry name" value="M13"/>
    <property type="match status" value="1"/>
</dbReference>
<keyword evidence="5" id="KW-0862">Zinc</keyword>
<keyword evidence="2" id="KW-0645">Protease</keyword>
<dbReference type="GO" id="GO:0005886">
    <property type="term" value="C:plasma membrane"/>
    <property type="evidence" value="ECO:0000318"/>
    <property type="project" value="GO_Central"/>
</dbReference>
<dbReference type="InterPro" id="IPR008753">
    <property type="entry name" value="Peptidase_M13_N"/>
</dbReference>
<evidence type="ECO:0000256" key="4">
    <source>
        <dbReference type="ARBA" id="ARBA00022801"/>
    </source>
</evidence>
<feature type="region of interest" description="Disordered" evidence="7">
    <location>
        <begin position="1"/>
        <end position="21"/>
    </location>
</feature>
<feature type="domain" description="Peptidase M13 C-terminal" evidence="8">
    <location>
        <begin position="546"/>
        <end position="753"/>
    </location>
</feature>
<evidence type="ECO:0000256" key="1">
    <source>
        <dbReference type="ARBA" id="ARBA00001947"/>
    </source>
</evidence>
<reference evidence="10" key="2">
    <citation type="journal article" date="2008" name="Genome Biol.">
        <title>Improved genome assembly and evidence-based global gene model set for the chordate Ciona intestinalis: new insight into intron and operon populations.</title>
        <authorList>
            <person name="Satou Y."/>
            <person name="Mineta K."/>
            <person name="Ogasawara M."/>
            <person name="Sasakura Y."/>
            <person name="Shoguchi E."/>
            <person name="Ueno K."/>
            <person name="Yamada L."/>
            <person name="Matsumoto J."/>
            <person name="Wasserscheid J."/>
            <person name="Dewar K."/>
            <person name="Wiley G.B."/>
            <person name="Macmil S.L."/>
            <person name="Roe B.A."/>
            <person name="Zeller R.W."/>
            <person name="Hastings K.E."/>
            <person name="Lemaire P."/>
            <person name="Lindquist E."/>
            <person name="Endo T."/>
            <person name="Hotta K."/>
            <person name="Inaba K."/>
        </authorList>
    </citation>
    <scope>NUCLEOTIDE SEQUENCE [LARGE SCALE GENOMIC DNA]</scope>
    <source>
        <strain evidence="10">wild type</strain>
    </source>
</reference>
<dbReference type="PRINTS" id="PR00786">
    <property type="entry name" value="NEPRILYSIN"/>
</dbReference>
<organism evidence="10 11">
    <name type="scientific">Ciona intestinalis</name>
    <name type="common">Transparent sea squirt</name>
    <name type="synonym">Ascidia intestinalis</name>
    <dbReference type="NCBI Taxonomy" id="7719"/>
    <lineage>
        <taxon>Eukaryota</taxon>
        <taxon>Metazoa</taxon>
        <taxon>Chordata</taxon>
        <taxon>Tunicata</taxon>
        <taxon>Ascidiacea</taxon>
        <taxon>Phlebobranchia</taxon>
        <taxon>Cionidae</taxon>
        <taxon>Ciona</taxon>
    </lineage>
</organism>
<evidence type="ECO:0000313" key="11">
    <source>
        <dbReference type="Proteomes" id="UP000008144"/>
    </source>
</evidence>
<dbReference type="Gene3D" id="3.40.390.10">
    <property type="entry name" value="Collagenase (Catalytic Domain)"/>
    <property type="match status" value="1"/>
</dbReference>
<keyword evidence="6" id="KW-0482">Metalloprotease</keyword>
<evidence type="ECO:0000259" key="8">
    <source>
        <dbReference type="Pfam" id="PF01431"/>
    </source>
</evidence>
<dbReference type="Ensembl" id="ENSCINT00000009575.3">
    <property type="protein sequence ID" value="ENSCINP00000009575.3"/>
    <property type="gene ID" value="ENSCING00000014061.2"/>
</dbReference>
<dbReference type="Proteomes" id="UP000008144">
    <property type="component" value="Chromosome 12"/>
</dbReference>
<dbReference type="Pfam" id="PF01431">
    <property type="entry name" value="Peptidase_M13"/>
    <property type="match status" value="1"/>
</dbReference>
<dbReference type="PANTHER" id="PTHR11733">
    <property type="entry name" value="ZINC METALLOPROTEASE FAMILY M13 NEPRILYSIN-RELATED"/>
    <property type="match status" value="1"/>
</dbReference>
<evidence type="ECO:0000256" key="7">
    <source>
        <dbReference type="SAM" id="MobiDB-lite"/>
    </source>
</evidence>
<evidence type="ECO:0000256" key="3">
    <source>
        <dbReference type="ARBA" id="ARBA00022723"/>
    </source>
</evidence>
<dbReference type="EMBL" id="EAAA01001051">
    <property type="status" value="NOT_ANNOTATED_CDS"/>
    <property type="molecule type" value="Genomic_DNA"/>
</dbReference>
<dbReference type="Gene3D" id="1.10.1380.10">
    <property type="entry name" value="Neutral endopeptidase , domain2"/>
    <property type="match status" value="1"/>
</dbReference>
<reference evidence="10" key="3">
    <citation type="submission" date="2025-08" db="UniProtKB">
        <authorList>
            <consortium name="Ensembl"/>
        </authorList>
    </citation>
    <scope>IDENTIFICATION</scope>
</reference>
<dbReference type="OMA" id="WLMEPTI"/>
<dbReference type="InterPro" id="IPR018497">
    <property type="entry name" value="Peptidase_M13_C"/>
</dbReference>
<evidence type="ECO:0000313" key="10">
    <source>
        <dbReference type="Ensembl" id="ENSCINP00000009575.3"/>
    </source>
</evidence>
<feature type="domain" description="Peptidase M13 N-terminal" evidence="9">
    <location>
        <begin position="103"/>
        <end position="483"/>
    </location>
</feature>
<comment type="cofactor">
    <cofactor evidence="1">
        <name>Zn(2+)</name>
        <dbReference type="ChEBI" id="CHEBI:29105"/>
    </cofactor>
</comment>
<dbReference type="Pfam" id="PF05649">
    <property type="entry name" value="Peptidase_M13_N"/>
    <property type="match status" value="1"/>
</dbReference>
<dbReference type="PROSITE" id="PS51885">
    <property type="entry name" value="NEPRILYSIN"/>
    <property type="match status" value="1"/>
</dbReference>
<protein>
    <submittedName>
        <fullName evidence="10">Uncharacterized protein</fullName>
    </submittedName>
</protein>
<dbReference type="GeneTree" id="ENSGT00940000157313"/>
<dbReference type="HOGENOM" id="CLU_006187_4_1_1"/>
<dbReference type="SUPFAM" id="SSF55486">
    <property type="entry name" value="Metalloproteases ('zincins'), catalytic domain"/>
    <property type="match status" value="1"/>
</dbReference>
<evidence type="ECO:0000256" key="2">
    <source>
        <dbReference type="ARBA" id="ARBA00022670"/>
    </source>
</evidence>